<evidence type="ECO:0000313" key="1">
    <source>
        <dbReference type="EMBL" id="SFC86858.1"/>
    </source>
</evidence>
<dbReference type="STRING" id="517719.SAMN05421762_2506"/>
<keyword evidence="2" id="KW-1185">Reference proteome</keyword>
<accession>A0A1I1MUH4</accession>
<organism evidence="1 2">
    <name type="scientific">Pseudooceanicola nitratireducens</name>
    <dbReference type="NCBI Taxonomy" id="517719"/>
    <lineage>
        <taxon>Bacteria</taxon>
        <taxon>Pseudomonadati</taxon>
        <taxon>Pseudomonadota</taxon>
        <taxon>Alphaproteobacteria</taxon>
        <taxon>Rhodobacterales</taxon>
        <taxon>Paracoccaceae</taxon>
        <taxon>Pseudooceanicola</taxon>
    </lineage>
</organism>
<evidence type="ECO:0000313" key="2">
    <source>
        <dbReference type="Proteomes" id="UP000231644"/>
    </source>
</evidence>
<name>A0A1I1MUH4_9RHOB</name>
<dbReference type="Proteomes" id="UP000231644">
    <property type="component" value="Unassembled WGS sequence"/>
</dbReference>
<dbReference type="AlphaFoldDB" id="A0A1I1MUH4"/>
<proteinExistence type="predicted"/>
<dbReference type="EMBL" id="FOLX01000001">
    <property type="protein sequence ID" value="SFC86858.1"/>
    <property type="molecule type" value="Genomic_DNA"/>
</dbReference>
<reference evidence="1 2" key="1">
    <citation type="submission" date="2016-10" db="EMBL/GenBank/DDBJ databases">
        <authorList>
            <person name="de Groot N.N."/>
        </authorList>
    </citation>
    <scope>NUCLEOTIDE SEQUENCE [LARGE SCALE GENOMIC DNA]</scope>
    <source>
        <strain evidence="1 2">DSM 29619</strain>
    </source>
</reference>
<gene>
    <name evidence="1" type="ORF">SAMN05421762_2506</name>
</gene>
<dbReference type="RefSeq" id="WP_093447558.1">
    <property type="nucleotide sequence ID" value="NZ_FNZG01000001.1"/>
</dbReference>
<protein>
    <submittedName>
        <fullName evidence="1">Uncharacterized protein</fullName>
    </submittedName>
</protein>
<sequence length="100" mass="11520">MDYALRYDHVTKQGFKLSLVPYLSEIRPENKGYYLAVDDQIEGLWPGEEAANEAHEDLKFGHIDAIVPSPKGYMTFQSRNDFSVNNLSDWQSKNVLRKVL</sequence>